<name>A0ABM1AZH5_LIMPO</name>
<feature type="coiled-coil region" evidence="5">
    <location>
        <begin position="257"/>
        <end position="388"/>
    </location>
</feature>
<comment type="subcellular location">
    <subcellularLocation>
        <location evidence="1">Nucleus</location>
    </subcellularLocation>
</comment>
<dbReference type="PROSITE" id="PS51841">
    <property type="entry name" value="LTD"/>
    <property type="match status" value="1"/>
</dbReference>
<evidence type="ECO:0000259" key="8">
    <source>
        <dbReference type="PROSITE" id="PS51842"/>
    </source>
</evidence>
<dbReference type="SUPFAM" id="SSF64593">
    <property type="entry name" value="Intermediate filament protein, coiled coil region"/>
    <property type="match status" value="2"/>
</dbReference>
<feature type="region of interest" description="Disordered" evidence="6">
    <location>
        <begin position="574"/>
        <end position="601"/>
    </location>
</feature>
<feature type="region of interest" description="Disordered" evidence="6">
    <location>
        <begin position="1"/>
        <end position="49"/>
    </location>
</feature>
<dbReference type="GeneID" id="106456859"/>
<dbReference type="SMART" id="SM01391">
    <property type="entry name" value="Filament"/>
    <property type="match status" value="1"/>
</dbReference>
<dbReference type="Gene3D" id="1.20.5.1160">
    <property type="entry name" value="Vasodilator-stimulated phosphoprotein"/>
    <property type="match status" value="2"/>
</dbReference>
<feature type="domain" description="LTD" evidence="7">
    <location>
        <begin position="451"/>
        <end position="568"/>
    </location>
</feature>
<dbReference type="InterPro" id="IPR039008">
    <property type="entry name" value="IF_rod_dom"/>
</dbReference>
<reference evidence="10" key="1">
    <citation type="submission" date="2025-08" db="UniProtKB">
        <authorList>
            <consortium name="RefSeq"/>
        </authorList>
    </citation>
    <scope>IDENTIFICATION</scope>
    <source>
        <tissue evidence="10">Muscle</tissue>
    </source>
</reference>
<gene>
    <name evidence="10" type="primary">LOC106456859</name>
</gene>
<evidence type="ECO:0000256" key="5">
    <source>
        <dbReference type="SAM" id="Coils"/>
    </source>
</evidence>
<dbReference type="PANTHER" id="PTHR45721">
    <property type="entry name" value="LAMIN DM0-RELATED"/>
    <property type="match status" value="1"/>
</dbReference>
<dbReference type="PROSITE" id="PS51842">
    <property type="entry name" value="IF_ROD_2"/>
    <property type="match status" value="1"/>
</dbReference>
<keyword evidence="2" id="KW-0403">Intermediate filament</keyword>
<keyword evidence="4" id="KW-0539">Nucleus</keyword>
<dbReference type="InterPro" id="IPR001322">
    <property type="entry name" value="Lamin_tail_dom"/>
</dbReference>
<evidence type="ECO:0000256" key="1">
    <source>
        <dbReference type="ARBA" id="ARBA00004123"/>
    </source>
</evidence>
<dbReference type="Gene3D" id="1.20.5.170">
    <property type="match status" value="1"/>
</dbReference>
<evidence type="ECO:0000256" key="2">
    <source>
        <dbReference type="ARBA" id="ARBA00022754"/>
    </source>
</evidence>
<proteinExistence type="predicted"/>
<dbReference type="PANTHER" id="PTHR45721:SF11">
    <property type="entry name" value="LAMIN DM0-RELATED"/>
    <property type="match status" value="1"/>
</dbReference>
<dbReference type="Proteomes" id="UP000694941">
    <property type="component" value="Unplaced"/>
</dbReference>
<feature type="region of interest" description="Disordered" evidence="6">
    <location>
        <begin position="414"/>
        <end position="463"/>
    </location>
</feature>
<dbReference type="RefSeq" id="XP_013771688.1">
    <property type="nucleotide sequence ID" value="XM_013916234.2"/>
</dbReference>
<keyword evidence="3 5" id="KW-0175">Coiled coil</keyword>
<keyword evidence="9" id="KW-1185">Reference proteome</keyword>
<feature type="coiled-coil region" evidence="5">
    <location>
        <begin position="51"/>
        <end position="226"/>
    </location>
</feature>
<evidence type="ECO:0000256" key="6">
    <source>
        <dbReference type="SAM" id="MobiDB-lite"/>
    </source>
</evidence>
<evidence type="ECO:0000256" key="4">
    <source>
        <dbReference type="ARBA" id="ARBA00023242"/>
    </source>
</evidence>
<dbReference type="Gene3D" id="1.20.5.500">
    <property type="entry name" value="Single helix bin"/>
    <property type="match status" value="1"/>
</dbReference>
<feature type="compositionally biased region" description="Polar residues" evidence="6">
    <location>
        <begin position="15"/>
        <end position="32"/>
    </location>
</feature>
<evidence type="ECO:0000313" key="9">
    <source>
        <dbReference type="Proteomes" id="UP000694941"/>
    </source>
</evidence>
<protein>
    <submittedName>
        <fullName evidence="10">Lamin Dm0-like</fullName>
    </submittedName>
</protein>
<sequence length="601" mass="69568">MASKTTRKSTTTTRYQSSVNTTAQSPHVSTSRYENDTERPSSPLSPTKLSRMQEKVELQNLNDRLAAYIDRVRNLENENNRLTRQVQTTQETITKEVTNIKTLYEQELKDARRLIDETAKEKARLQIEAGKWKKEVEELQERLNKKEKDLATAERRVSYAESQVQDLRSRLNQAVSDRKRLEDELREVQDERDNLIKQVAALKKQLEDEMLKRVEMENRCQSLSEELSFKDSMHQTELEEVRSVRQTEIEEIDAQKRNQYEEKLAETLQELRDQYETQMKYNRDEIETVYEAKIADLQNNLDRNSALASSARDQMKKYKSETEVLSSKIGELERKNASLEDRVRDLEQMLEQEREWHNAAYRAKEDELNHLKQQISQYIKDYQDLLDTKVALDLELAAYRKLLEGEESRLNITLDTSTTSRDRSTSGRGTPVRGVKRRRVVSQTSLKRSSNARQVSASAKEDIEITDQDQEGKYIKIHNKGDKDVSLGNWQLVCRAGEEETMHRFHRNFLIKPNVTVTVWSADSGVTHNPSSGDIVMKGQKWITGESMTVTILNSDGEEMAVRETTKRLLSSLAETTSESGEYPDAVIEDDPDNPEKCTIM</sequence>
<feature type="compositionally biased region" description="Polar residues" evidence="6">
    <location>
        <begin position="441"/>
        <end position="457"/>
    </location>
</feature>
<dbReference type="Gene3D" id="2.60.40.1260">
    <property type="entry name" value="Lamin Tail domain"/>
    <property type="match status" value="1"/>
</dbReference>
<dbReference type="Pfam" id="PF00932">
    <property type="entry name" value="LTD"/>
    <property type="match status" value="1"/>
</dbReference>
<organism evidence="9 10">
    <name type="scientific">Limulus polyphemus</name>
    <name type="common">Atlantic horseshoe crab</name>
    <dbReference type="NCBI Taxonomy" id="6850"/>
    <lineage>
        <taxon>Eukaryota</taxon>
        <taxon>Metazoa</taxon>
        <taxon>Ecdysozoa</taxon>
        <taxon>Arthropoda</taxon>
        <taxon>Chelicerata</taxon>
        <taxon>Merostomata</taxon>
        <taxon>Xiphosura</taxon>
        <taxon>Limulidae</taxon>
        <taxon>Limulus</taxon>
    </lineage>
</organism>
<evidence type="ECO:0000256" key="3">
    <source>
        <dbReference type="ARBA" id="ARBA00023054"/>
    </source>
</evidence>
<dbReference type="Pfam" id="PF00038">
    <property type="entry name" value="Filament"/>
    <property type="match status" value="1"/>
</dbReference>
<evidence type="ECO:0000259" key="7">
    <source>
        <dbReference type="PROSITE" id="PS51841"/>
    </source>
</evidence>
<feature type="compositionally biased region" description="Low complexity" evidence="6">
    <location>
        <begin position="1"/>
        <end position="14"/>
    </location>
</feature>
<accession>A0ABM1AZH5</accession>
<feature type="compositionally biased region" description="Polar residues" evidence="6">
    <location>
        <begin position="40"/>
        <end position="49"/>
    </location>
</feature>
<feature type="domain" description="IF rod" evidence="8">
    <location>
        <begin position="54"/>
        <end position="410"/>
    </location>
</feature>
<dbReference type="InterPro" id="IPR036415">
    <property type="entry name" value="Lamin_tail_dom_sf"/>
</dbReference>
<evidence type="ECO:0000313" key="10">
    <source>
        <dbReference type="RefSeq" id="XP_013771688.1"/>
    </source>
</evidence>
<dbReference type="SUPFAM" id="SSF74853">
    <property type="entry name" value="Lamin A/C globular tail domain"/>
    <property type="match status" value="1"/>
</dbReference>